<dbReference type="GO" id="GO:0005814">
    <property type="term" value="C:centriole"/>
    <property type="evidence" value="ECO:0007669"/>
    <property type="project" value="TreeGrafter"/>
</dbReference>
<dbReference type="AlphaFoldDB" id="A0A9J2PJA6"/>
<feature type="compositionally biased region" description="Low complexity" evidence="1">
    <location>
        <begin position="214"/>
        <end position="240"/>
    </location>
</feature>
<dbReference type="InterPro" id="IPR035892">
    <property type="entry name" value="C2_domain_sf"/>
</dbReference>
<feature type="region of interest" description="Disordered" evidence="1">
    <location>
        <begin position="186"/>
        <end position="263"/>
    </location>
</feature>
<feature type="domain" description="C2" evidence="2">
    <location>
        <begin position="259"/>
        <end position="384"/>
    </location>
</feature>
<sequence>MSHWLKSDYSLEEVTNVDASRILKDVSFVRICLESVYMNDEDEYIDHLINTRSLFGFVLEYYFPSLDFVSTSLKARVRINAKSYNGNAIHFRHRRVVRVKMHPDIVPLWRREPLKMAIYARLNTSCKYSVKLMGRCEIELGELVVPPFIICRDFAFTGPGFSASALIKIDLGSHIRSLMERLEMMRNGETPPEVDASLSRARSRSRSLSRHGSSRSSSTARRTPLHSLQRSSSPPLLLDSNQNPAMGSGSVFRTNTRSPSPVPRYKVPLLLDDPLKYRIQLTVYSARRLPIFYGPKGEAIAPSTYVTVNGADGRMLSSPVRAATLHPEWNWTETFDVSMDRQNVVVKLWRKCITGHDEVIGFVSIPLPAQSITKNEYEMSDLCASEQAPLITIALTRCDEVNRSSARSSETPAAMSTSPAVHRTPSPTEKMSREEISERLR</sequence>
<dbReference type="GO" id="GO:0071539">
    <property type="term" value="P:protein localization to centrosome"/>
    <property type="evidence" value="ECO:0007669"/>
    <property type="project" value="TreeGrafter"/>
</dbReference>
<dbReference type="CDD" id="cd00030">
    <property type="entry name" value="C2"/>
    <property type="match status" value="1"/>
</dbReference>
<name>A0A9J2PJA6_ASCLU</name>
<keyword evidence="3" id="KW-1185">Reference proteome</keyword>
<dbReference type="PANTHER" id="PTHR21254:SF1">
    <property type="entry name" value="C2 DOMAIN-CONTAINING PROTEIN 3"/>
    <property type="match status" value="1"/>
</dbReference>
<dbReference type="Gene3D" id="2.60.40.150">
    <property type="entry name" value="C2 domain"/>
    <property type="match status" value="1"/>
</dbReference>
<accession>A0A9J2PJA6</accession>
<feature type="compositionally biased region" description="Basic and acidic residues" evidence="1">
    <location>
        <begin position="430"/>
        <end position="441"/>
    </location>
</feature>
<dbReference type="Proteomes" id="UP000036681">
    <property type="component" value="Unplaced"/>
</dbReference>
<dbReference type="Pfam" id="PF00168">
    <property type="entry name" value="C2"/>
    <property type="match status" value="1"/>
</dbReference>
<dbReference type="InterPro" id="IPR000008">
    <property type="entry name" value="C2_dom"/>
</dbReference>
<feature type="compositionally biased region" description="Basic residues" evidence="1">
    <location>
        <begin position="201"/>
        <end position="213"/>
    </location>
</feature>
<proteinExistence type="predicted"/>
<feature type="region of interest" description="Disordered" evidence="1">
    <location>
        <begin position="403"/>
        <end position="441"/>
    </location>
</feature>
<reference evidence="4" key="1">
    <citation type="submission" date="2023-03" db="UniProtKB">
        <authorList>
            <consortium name="WormBaseParasite"/>
        </authorList>
    </citation>
    <scope>IDENTIFICATION</scope>
</reference>
<organism evidence="3 4">
    <name type="scientific">Ascaris lumbricoides</name>
    <name type="common">Giant roundworm</name>
    <dbReference type="NCBI Taxonomy" id="6252"/>
    <lineage>
        <taxon>Eukaryota</taxon>
        <taxon>Metazoa</taxon>
        <taxon>Ecdysozoa</taxon>
        <taxon>Nematoda</taxon>
        <taxon>Chromadorea</taxon>
        <taxon>Rhabditida</taxon>
        <taxon>Spirurina</taxon>
        <taxon>Ascaridomorpha</taxon>
        <taxon>Ascaridoidea</taxon>
        <taxon>Ascarididae</taxon>
        <taxon>Ascaris</taxon>
    </lineage>
</organism>
<dbReference type="WBParaSite" id="ALUE_0000998701-mRNA-1">
    <property type="protein sequence ID" value="ALUE_0000998701-mRNA-1"/>
    <property type="gene ID" value="ALUE_0000998701"/>
</dbReference>
<dbReference type="SMART" id="SM00239">
    <property type="entry name" value="C2"/>
    <property type="match status" value="1"/>
</dbReference>
<dbReference type="GO" id="GO:0034451">
    <property type="term" value="C:centriolar satellite"/>
    <property type="evidence" value="ECO:0007669"/>
    <property type="project" value="TreeGrafter"/>
</dbReference>
<evidence type="ECO:0000256" key="1">
    <source>
        <dbReference type="SAM" id="MobiDB-lite"/>
    </source>
</evidence>
<dbReference type="PANTHER" id="PTHR21254">
    <property type="entry name" value="C2 DOMAIN-CONTAINING PROTEIN 3"/>
    <property type="match status" value="1"/>
</dbReference>
<evidence type="ECO:0000313" key="4">
    <source>
        <dbReference type="WBParaSite" id="ALUE_0000998701-mRNA-1"/>
    </source>
</evidence>
<evidence type="ECO:0000313" key="3">
    <source>
        <dbReference type="Proteomes" id="UP000036681"/>
    </source>
</evidence>
<evidence type="ECO:0000259" key="2">
    <source>
        <dbReference type="PROSITE" id="PS50004"/>
    </source>
</evidence>
<dbReference type="GO" id="GO:0061511">
    <property type="term" value="P:centriole elongation"/>
    <property type="evidence" value="ECO:0007669"/>
    <property type="project" value="TreeGrafter"/>
</dbReference>
<feature type="compositionally biased region" description="Polar residues" evidence="1">
    <location>
        <begin position="403"/>
        <end position="429"/>
    </location>
</feature>
<dbReference type="SUPFAM" id="SSF49562">
    <property type="entry name" value="C2 domain (Calcium/lipid-binding domain, CaLB)"/>
    <property type="match status" value="1"/>
</dbReference>
<protein>
    <submittedName>
        <fullName evidence="4">C2 domain-containing protein</fullName>
    </submittedName>
</protein>
<dbReference type="PROSITE" id="PS50004">
    <property type="entry name" value="C2"/>
    <property type="match status" value="1"/>
</dbReference>
<feature type="compositionally biased region" description="Polar residues" evidence="1">
    <location>
        <begin position="241"/>
        <end position="259"/>
    </location>
</feature>
<dbReference type="GO" id="GO:0060271">
    <property type="term" value="P:cilium assembly"/>
    <property type="evidence" value="ECO:0007669"/>
    <property type="project" value="TreeGrafter"/>
</dbReference>